<comment type="caution">
    <text evidence="7">The sequence shown here is derived from an EMBL/GenBank/DDBJ whole genome shotgun (WGS) entry which is preliminary data.</text>
</comment>
<feature type="transmembrane region" description="Helical" evidence="5">
    <location>
        <begin position="305"/>
        <end position="327"/>
    </location>
</feature>
<evidence type="ECO:0000313" key="7">
    <source>
        <dbReference type="EMBL" id="NOT32857.1"/>
    </source>
</evidence>
<feature type="transmembrane region" description="Helical" evidence="5">
    <location>
        <begin position="199"/>
        <end position="221"/>
    </location>
</feature>
<dbReference type="Gene3D" id="3.40.50.300">
    <property type="entry name" value="P-loop containing nucleotide triphosphate hydrolases"/>
    <property type="match status" value="1"/>
</dbReference>
<dbReference type="SUPFAM" id="SSF52540">
    <property type="entry name" value="P-loop containing nucleoside triphosphate hydrolases"/>
    <property type="match status" value="1"/>
</dbReference>
<dbReference type="Proteomes" id="UP000580839">
    <property type="component" value="Unassembled WGS sequence"/>
</dbReference>
<keyword evidence="2 5" id="KW-0812">Transmembrane</keyword>
<keyword evidence="7" id="KW-0547">Nucleotide-binding</keyword>
<evidence type="ECO:0000313" key="8">
    <source>
        <dbReference type="Proteomes" id="UP000580839"/>
    </source>
</evidence>
<keyword evidence="4 5" id="KW-0472">Membrane</keyword>
<dbReference type="InterPro" id="IPR003439">
    <property type="entry name" value="ABC_transporter-like_ATP-bd"/>
</dbReference>
<dbReference type="AlphaFoldDB" id="A0A849SJ03"/>
<dbReference type="PANTHER" id="PTHR24221:SF654">
    <property type="entry name" value="ATP-BINDING CASSETTE SUB-FAMILY B MEMBER 6"/>
    <property type="match status" value="1"/>
</dbReference>
<evidence type="ECO:0000256" key="2">
    <source>
        <dbReference type="ARBA" id="ARBA00022692"/>
    </source>
</evidence>
<accession>A0A849SJ03</accession>
<dbReference type="PANTHER" id="PTHR24221">
    <property type="entry name" value="ATP-BINDING CASSETTE SUB-FAMILY B"/>
    <property type="match status" value="1"/>
</dbReference>
<evidence type="ECO:0000256" key="4">
    <source>
        <dbReference type="ARBA" id="ARBA00023136"/>
    </source>
</evidence>
<dbReference type="EMBL" id="JABFRW010000019">
    <property type="protein sequence ID" value="NOT32857.1"/>
    <property type="molecule type" value="Genomic_DNA"/>
</dbReference>
<keyword evidence="7" id="KW-0067">ATP-binding</keyword>
<sequence>MTQPRLAPTAWTPDRLCGALERLAGSSGNRDRVAAPQRELLTAALSGSLELADRAIASECARLGLECETVSMTREDLETHLHHHAPLIVRVHDEAPPGYAVIEGARWGQIRVACPDGSTRSVSIRDWIARLPVPDRVRREVDQLIERSRIAPRRRAIAAAQLEKERLAGHRCATGWSLHRRSGAPLTTALSEDGVFAHALWSLGFSLLARALSIGGWVVLFDALTDRNLTGSVMFAWVLLVATGEFAQMTAGWFQSHGSVRLGALLRDRMLLGATRLGLDAVRIRGAGHWLGIVLESHGFESHTIGGVFGGALTSVELAAAIAVLLAAPHTTGLAWLLMAWCVASIALHVWRLPRWRAWFRTRQRLSRRMVEGMLGHRTRAMQEAPGAPDHELDAAAERHLRVSGELDRWQVWIAVLAPRGWLVAGFALLLTDASWRETVAGTSWMTVAGLLLGYGALERLTTACSSLSNAAAALDSIRPLLRAARRANRATRPEAPIEPEWLPTGEPVIECVAIGYRHRGRLNEVLRGCSLEIGPGARVSIDGASACGKSTLAGILAGIRIARSGQVRIGGRDARSIPERDRVRHLSLAPQPSENHVFSDTLAFNLLLGRPWPHRAEDYEDARLVCEELGLGSLIRRMPAGLHQQVGEVGWQLSQGESHRVFIARAMLQRSRVVILDEGLGGLDPASRSRCLGMLDRRPEAVVLTSVR</sequence>
<dbReference type="GO" id="GO:0005524">
    <property type="term" value="F:ATP binding"/>
    <property type="evidence" value="ECO:0007669"/>
    <property type="project" value="UniProtKB-KW"/>
</dbReference>
<dbReference type="InterPro" id="IPR027417">
    <property type="entry name" value="P-loop_NTPase"/>
</dbReference>
<reference evidence="7 8" key="1">
    <citation type="submission" date="2020-04" db="EMBL/GenBank/DDBJ databases">
        <title>Metagenomic profiling of ammonia- and methane-oxidizing microorganisms in a Dutch drinking water treatment plant.</title>
        <authorList>
            <person name="Poghosyan L."/>
            <person name="Leucker S."/>
        </authorList>
    </citation>
    <scope>NUCLEOTIDE SEQUENCE [LARGE SCALE GENOMIC DNA]</scope>
    <source>
        <strain evidence="7">S-RSF-IL-03</strain>
    </source>
</reference>
<dbReference type="GO" id="GO:0005886">
    <property type="term" value="C:plasma membrane"/>
    <property type="evidence" value="ECO:0007669"/>
    <property type="project" value="UniProtKB-SubCell"/>
</dbReference>
<protein>
    <submittedName>
        <fullName evidence="7">ATP-binding cassette domain-containing protein</fullName>
    </submittedName>
</protein>
<keyword evidence="3 5" id="KW-1133">Transmembrane helix</keyword>
<evidence type="ECO:0000259" key="6">
    <source>
        <dbReference type="PROSITE" id="PS50893"/>
    </source>
</evidence>
<dbReference type="PROSITE" id="PS50893">
    <property type="entry name" value="ABC_TRANSPORTER_2"/>
    <property type="match status" value="1"/>
</dbReference>
<dbReference type="InterPro" id="IPR039421">
    <property type="entry name" value="Type_1_exporter"/>
</dbReference>
<dbReference type="GO" id="GO:0034040">
    <property type="term" value="F:ATPase-coupled lipid transmembrane transporter activity"/>
    <property type="evidence" value="ECO:0007669"/>
    <property type="project" value="TreeGrafter"/>
</dbReference>
<organism evidence="7 8">
    <name type="scientific">Eiseniibacteriota bacterium</name>
    <dbReference type="NCBI Taxonomy" id="2212470"/>
    <lineage>
        <taxon>Bacteria</taxon>
        <taxon>Candidatus Eiseniibacteriota</taxon>
    </lineage>
</organism>
<dbReference type="InterPro" id="IPR036640">
    <property type="entry name" value="ABC1_TM_sf"/>
</dbReference>
<dbReference type="SUPFAM" id="SSF90123">
    <property type="entry name" value="ABC transporter transmembrane region"/>
    <property type="match status" value="1"/>
</dbReference>
<evidence type="ECO:0000256" key="1">
    <source>
        <dbReference type="ARBA" id="ARBA00004651"/>
    </source>
</evidence>
<dbReference type="GO" id="GO:0016887">
    <property type="term" value="F:ATP hydrolysis activity"/>
    <property type="evidence" value="ECO:0007669"/>
    <property type="project" value="InterPro"/>
</dbReference>
<comment type="subcellular location">
    <subcellularLocation>
        <location evidence="1">Cell membrane</location>
        <topology evidence="1">Multi-pass membrane protein</topology>
    </subcellularLocation>
</comment>
<evidence type="ECO:0000256" key="3">
    <source>
        <dbReference type="ARBA" id="ARBA00022989"/>
    </source>
</evidence>
<feature type="domain" description="ABC transporter" evidence="6">
    <location>
        <begin position="510"/>
        <end position="708"/>
    </location>
</feature>
<gene>
    <name evidence="7" type="ORF">HOP12_01670</name>
</gene>
<dbReference type="Pfam" id="PF00005">
    <property type="entry name" value="ABC_tran"/>
    <property type="match status" value="1"/>
</dbReference>
<evidence type="ECO:0000256" key="5">
    <source>
        <dbReference type="SAM" id="Phobius"/>
    </source>
</evidence>
<feature type="transmembrane region" description="Helical" evidence="5">
    <location>
        <begin position="334"/>
        <end position="351"/>
    </location>
</feature>
<name>A0A849SJ03_UNCEI</name>
<feature type="transmembrane region" description="Helical" evidence="5">
    <location>
        <begin position="233"/>
        <end position="254"/>
    </location>
</feature>
<proteinExistence type="predicted"/>